<keyword evidence="2" id="KW-1185">Reference proteome</keyword>
<name>A0ABY8C6E6_9MICO</name>
<organism evidence="1 2">
    <name type="scientific">Microbacterium horticulturae</name>
    <dbReference type="NCBI Taxonomy" id="3028316"/>
    <lineage>
        <taxon>Bacteria</taxon>
        <taxon>Bacillati</taxon>
        <taxon>Actinomycetota</taxon>
        <taxon>Actinomycetes</taxon>
        <taxon>Micrococcales</taxon>
        <taxon>Microbacteriaceae</taxon>
        <taxon>Microbacterium</taxon>
    </lineage>
</organism>
<reference evidence="1 2" key="1">
    <citation type="submission" date="2023-03" db="EMBL/GenBank/DDBJ databases">
        <title>Genome sequence of Microbacterium sp. KACC 23027.</title>
        <authorList>
            <person name="Kim S."/>
            <person name="Heo J."/>
            <person name="Kwon S.-W."/>
        </authorList>
    </citation>
    <scope>NUCLEOTIDE SEQUENCE [LARGE SCALE GENOMIC DNA]</scope>
    <source>
        <strain evidence="1 2">KACC 23027</strain>
    </source>
</reference>
<sequence length="74" mass="8457">MSDEKKEYVFDDAARERATAELGRVDREQAGYPRCGLCGQQAGRLDKFGLRSKTSEAHQEWRAAARAERRTGRR</sequence>
<gene>
    <name evidence="1" type="ORF">PU630_07635</name>
</gene>
<evidence type="ECO:0000313" key="2">
    <source>
        <dbReference type="Proteomes" id="UP001214553"/>
    </source>
</evidence>
<accession>A0ABY8C6E6</accession>
<dbReference type="EMBL" id="CP119108">
    <property type="protein sequence ID" value="WEG10408.1"/>
    <property type="molecule type" value="Genomic_DNA"/>
</dbReference>
<evidence type="ECO:0000313" key="1">
    <source>
        <dbReference type="EMBL" id="WEG10408.1"/>
    </source>
</evidence>
<dbReference type="Proteomes" id="UP001214553">
    <property type="component" value="Chromosome"/>
</dbReference>
<protein>
    <submittedName>
        <fullName evidence="1">Uncharacterized protein</fullName>
    </submittedName>
</protein>
<proteinExistence type="predicted"/>
<dbReference type="RefSeq" id="WP_275279768.1">
    <property type="nucleotide sequence ID" value="NZ_CP119108.1"/>
</dbReference>